<keyword evidence="7" id="KW-0965">Cell junction</keyword>
<dbReference type="CDD" id="cd14473">
    <property type="entry name" value="FERM_B-lobe"/>
    <property type="match status" value="1"/>
</dbReference>
<dbReference type="InterPro" id="IPR000299">
    <property type="entry name" value="FERM_domain"/>
</dbReference>
<dbReference type="InterPro" id="IPR015009">
    <property type="entry name" value="Vinculin-bd_dom"/>
</dbReference>
<dbReference type="Pfam" id="PF16511">
    <property type="entry name" value="FERM_f0"/>
    <property type="match status" value="1"/>
</dbReference>
<dbReference type="PROSITE" id="PS00661">
    <property type="entry name" value="FERM_2"/>
    <property type="match status" value="1"/>
</dbReference>
<dbReference type="FunFam" id="1.20.1420.10:FF:000006">
    <property type="entry name" value="Talin 2"/>
    <property type="match status" value="1"/>
</dbReference>
<dbReference type="InterPro" id="IPR002558">
    <property type="entry name" value="ILWEQ_dom"/>
</dbReference>
<dbReference type="PANTHER" id="PTHR19981:SF34">
    <property type="entry name" value="TALIN-2"/>
    <property type="match status" value="1"/>
</dbReference>
<dbReference type="SUPFAM" id="SSF109885">
    <property type="entry name" value="I/LWEQ domain"/>
    <property type="match status" value="5"/>
</dbReference>
<dbReference type="InterPro" id="IPR054060">
    <property type="entry name" value="TLN1-like_RS"/>
</dbReference>
<dbReference type="SUPFAM" id="SSF54236">
    <property type="entry name" value="Ubiquitin-like"/>
    <property type="match status" value="1"/>
</dbReference>
<dbReference type="Pfam" id="PF21896">
    <property type="entry name" value="Talin_IBS2B"/>
    <property type="match status" value="3"/>
</dbReference>
<dbReference type="PROSITE" id="PS50945">
    <property type="entry name" value="I_LWEQ"/>
    <property type="match status" value="1"/>
</dbReference>
<dbReference type="GO" id="GO:0005200">
    <property type="term" value="F:structural constituent of cytoskeleton"/>
    <property type="evidence" value="ECO:0007669"/>
    <property type="project" value="InterPro"/>
</dbReference>
<dbReference type="Pfam" id="PF02174">
    <property type="entry name" value="IRS"/>
    <property type="match status" value="1"/>
</dbReference>
<feature type="domain" description="I/LWEQ" evidence="12">
    <location>
        <begin position="2290"/>
        <end position="2529"/>
    </location>
</feature>
<dbReference type="InterPro" id="IPR014352">
    <property type="entry name" value="FERM/acyl-CoA-bd_prot_sf"/>
</dbReference>
<dbReference type="SUPFAM" id="SSF47220">
    <property type="entry name" value="alpha-catenin/vinculin-like"/>
    <property type="match status" value="5"/>
</dbReference>
<dbReference type="InterPro" id="IPR057346">
    <property type="entry name" value="Talin1/2_VBS2"/>
</dbReference>
<comment type="subcellular location">
    <subcellularLocation>
        <location evidence="2">Cell junction</location>
        <location evidence="2">Focal adhesion</location>
    </subcellularLocation>
    <subcellularLocation>
        <location evidence="3">Cell membrane</location>
        <topology evidence="3">Peripheral membrane protein</topology>
        <orientation evidence="3">Cytoplasmic side</orientation>
    </subcellularLocation>
    <subcellularLocation>
        <location evidence="1">Cytoplasm</location>
        <location evidence="1">Cytoskeleton</location>
    </subcellularLocation>
</comment>
<evidence type="ECO:0000256" key="3">
    <source>
        <dbReference type="ARBA" id="ARBA00004413"/>
    </source>
</evidence>
<dbReference type="FunFam" id="1.20.120.230:FF:000004">
    <property type="entry name" value="Talin 2"/>
    <property type="match status" value="1"/>
</dbReference>
<evidence type="ECO:0000256" key="9">
    <source>
        <dbReference type="ARBA" id="ARBA00023212"/>
    </source>
</evidence>
<dbReference type="InterPro" id="IPR036723">
    <property type="entry name" value="Alpha-catenin/vinculin-like_sf"/>
</dbReference>
<evidence type="ECO:0000256" key="10">
    <source>
        <dbReference type="SAM" id="Coils"/>
    </source>
</evidence>
<dbReference type="InterPro" id="IPR037438">
    <property type="entry name" value="Talin1/2-RS"/>
</dbReference>
<dbReference type="Pfam" id="PF21692">
    <property type="entry name" value="Talin_R4"/>
    <property type="match status" value="1"/>
</dbReference>
<dbReference type="Proteomes" id="UP000233080">
    <property type="component" value="Unassembled WGS sequence"/>
</dbReference>
<dbReference type="InterPro" id="IPR036476">
    <property type="entry name" value="Talin_cent_sf"/>
</dbReference>
<dbReference type="InterPro" id="IPR015224">
    <property type="entry name" value="Talin_cent"/>
</dbReference>
<dbReference type="SUPFAM" id="SSF109880">
    <property type="entry name" value="A middle domain of Talin 1"/>
    <property type="match status" value="1"/>
</dbReference>
<dbReference type="InterPro" id="IPR035964">
    <property type="entry name" value="I/LWEQ_dom_sf"/>
</dbReference>
<dbReference type="InterPro" id="IPR054082">
    <property type="entry name" value="Talin_IBS2B"/>
</dbReference>
<keyword evidence="4" id="KW-1003">Cell membrane</keyword>
<dbReference type="InterPro" id="IPR002404">
    <property type="entry name" value="IRS_PTB"/>
</dbReference>
<dbReference type="GO" id="GO:0001726">
    <property type="term" value="C:ruffle"/>
    <property type="evidence" value="ECO:0007669"/>
    <property type="project" value="InterPro"/>
</dbReference>
<dbReference type="FunFam" id="1.20.1420.10:FF:000007">
    <property type="entry name" value="Talin 2"/>
    <property type="match status" value="1"/>
</dbReference>
<dbReference type="CDD" id="cd12150">
    <property type="entry name" value="talin-RS"/>
    <property type="match status" value="1"/>
</dbReference>
<dbReference type="InterPro" id="IPR032425">
    <property type="entry name" value="FERM_f0"/>
</dbReference>
<dbReference type="FunFam" id="1.20.1420.10:FF:000004">
    <property type="entry name" value="Talin 2"/>
    <property type="match status" value="1"/>
</dbReference>
<dbReference type="Pfam" id="PF01608">
    <property type="entry name" value="I_LWEQ"/>
    <property type="match status" value="2"/>
</dbReference>
<dbReference type="InterPro" id="IPR018979">
    <property type="entry name" value="FERM_N"/>
</dbReference>
<reference evidence="13" key="2">
    <citation type="submission" date="2025-09" db="UniProtKB">
        <authorList>
            <consortium name="Ensembl"/>
        </authorList>
    </citation>
    <scope>IDENTIFICATION</scope>
</reference>
<dbReference type="GO" id="GO:0005886">
    <property type="term" value="C:plasma membrane"/>
    <property type="evidence" value="ECO:0007669"/>
    <property type="project" value="UniProtKB-SubCell"/>
</dbReference>
<dbReference type="Pfam" id="PF25177">
    <property type="entry name" value="Talin_VBS2"/>
    <property type="match status" value="1"/>
</dbReference>
<dbReference type="Gene3D" id="1.20.80.10">
    <property type="match status" value="1"/>
</dbReference>
<evidence type="ECO:0000256" key="4">
    <source>
        <dbReference type="ARBA" id="ARBA00022475"/>
    </source>
</evidence>
<dbReference type="SMART" id="SM01244">
    <property type="entry name" value="IRS"/>
    <property type="match status" value="1"/>
</dbReference>
<dbReference type="SUPFAM" id="SSF50729">
    <property type="entry name" value="PH domain-like"/>
    <property type="match status" value="1"/>
</dbReference>
<evidence type="ECO:0000256" key="5">
    <source>
        <dbReference type="ARBA" id="ARBA00022490"/>
    </source>
</evidence>
<name>A0A2K5J5H6_COLAP</name>
<keyword evidence="5" id="KW-0963">Cytoplasm</keyword>
<dbReference type="InterPro" id="IPR029071">
    <property type="entry name" value="Ubiquitin-like_domsf"/>
</dbReference>
<keyword evidence="14" id="KW-1185">Reference proteome</keyword>
<dbReference type="FunFam" id="1.20.120.230:FF:000009">
    <property type="entry name" value="Talin 2"/>
    <property type="match status" value="1"/>
</dbReference>
<feature type="coiled-coil region" evidence="10">
    <location>
        <begin position="2497"/>
        <end position="2524"/>
    </location>
</feature>
<dbReference type="Gene3D" id="3.10.20.90">
    <property type="entry name" value="Phosphatidylinositol 3-kinase Catalytic Subunit, Chain A, domain 1"/>
    <property type="match status" value="2"/>
</dbReference>
<keyword evidence="6" id="KW-0597">Phosphoprotein</keyword>
<feature type="coiled-coil region" evidence="10">
    <location>
        <begin position="1048"/>
        <end position="1075"/>
    </location>
</feature>
<dbReference type="CDD" id="cd17172">
    <property type="entry name" value="FERM_F0_TLN2"/>
    <property type="match status" value="1"/>
</dbReference>
<dbReference type="InterPro" id="IPR011993">
    <property type="entry name" value="PH-like_dom_sf"/>
</dbReference>
<proteinExistence type="predicted"/>
<dbReference type="Pfam" id="PF09379">
    <property type="entry name" value="FERM_N"/>
    <property type="match status" value="1"/>
</dbReference>
<dbReference type="GO" id="GO:0098609">
    <property type="term" value="P:cell-cell adhesion"/>
    <property type="evidence" value="ECO:0007669"/>
    <property type="project" value="TreeGrafter"/>
</dbReference>
<dbReference type="FunFam" id="1.20.1420.10:FF:000001">
    <property type="entry name" value="Talin 2"/>
    <property type="match status" value="1"/>
</dbReference>
<dbReference type="GO" id="GO:0007043">
    <property type="term" value="P:cell-cell junction assembly"/>
    <property type="evidence" value="ECO:0007669"/>
    <property type="project" value="UniProtKB-ARBA"/>
</dbReference>
<dbReference type="InterPro" id="IPR019747">
    <property type="entry name" value="FERM_CS"/>
</dbReference>
<evidence type="ECO:0000256" key="7">
    <source>
        <dbReference type="ARBA" id="ARBA00022949"/>
    </source>
</evidence>
<dbReference type="PANTHER" id="PTHR19981">
    <property type="entry name" value="TALIN"/>
    <property type="match status" value="1"/>
</dbReference>
<accession>A0A2K5J5H6</accession>
<evidence type="ECO:0000313" key="14">
    <source>
        <dbReference type="Proteomes" id="UP000233080"/>
    </source>
</evidence>
<dbReference type="FunFam" id="2.30.29.30:FF:000028">
    <property type="entry name" value="Talin 2"/>
    <property type="match status" value="1"/>
</dbReference>
<evidence type="ECO:0000256" key="1">
    <source>
        <dbReference type="ARBA" id="ARBA00004245"/>
    </source>
</evidence>
<dbReference type="InterPro" id="IPR049108">
    <property type="entry name" value="Talin_R4"/>
</dbReference>
<dbReference type="FunFam" id="1.20.1420.10:FF:000002">
    <property type="entry name" value="Talin 2"/>
    <property type="match status" value="1"/>
</dbReference>
<dbReference type="GO" id="GO:0005737">
    <property type="term" value="C:cytoplasm"/>
    <property type="evidence" value="ECO:0007669"/>
    <property type="project" value="TreeGrafter"/>
</dbReference>
<dbReference type="Gene3D" id="1.20.1420.10">
    <property type="entry name" value="Talin, central domain"/>
    <property type="match status" value="7"/>
</dbReference>
<dbReference type="SUPFAM" id="SSF47031">
    <property type="entry name" value="Second domain of FERM"/>
    <property type="match status" value="1"/>
</dbReference>
<dbReference type="GO" id="GO:0005178">
    <property type="term" value="F:integrin binding"/>
    <property type="evidence" value="ECO:0007669"/>
    <property type="project" value="TreeGrafter"/>
</dbReference>
<protein>
    <recommendedName>
        <fullName evidence="15">Talin 2</fullName>
    </recommendedName>
</protein>
<dbReference type="InterPro" id="IPR019748">
    <property type="entry name" value="FERM_central"/>
</dbReference>
<dbReference type="FunFam" id="3.10.20.90:FF:000028">
    <property type="entry name" value="Talin 2"/>
    <property type="match status" value="1"/>
</dbReference>
<dbReference type="SMART" id="SM00295">
    <property type="entry name" value="B41"/>
    <property type="match status" value="1"/>
</dbReference>
<keyword evidence="9" id="KW-0206">Cytoskeleton</keyword>
<evidence type="ECO:0008006" key="15">
    <source>
        <dbReference type="Google" id="ProtNLM"/>
    </source>
</evidence>
<dbReference type="SMART" id="SM00307">
    <property type="entry name" value="ILWEQ"/>
    <property type="match status" value="1"/>
</dbReference>
<dbReference type="PROSITE" id="PS50057">
    <property type="entry name" value="FERM_3"/>
    <property type="match status" value="1"/>
</dbReference>
<dbReference type="InterPro" id="IPR019749">
    <property type="entry name" value="Band_41_domain"/>
</dbReference>
<sequence>MVALSLKICVRHCNVVKTMQFEPSTAVYDACRVIRERVPEAQTGQASDYGLFLSDEDPRKGIWLEAGRTLDYYMLRNGDILEYKKKQRPQKIRMLDGSVKTVMVDDSKTVGELLVTICSRIGITNYEEYSLIQETIDEKKEEGTGTLKKDRTLLRDERKMEKLKAKLHTDDDLNWLDHSRTFREQGVDENETLLLRRKFFYSDQNVDSRDPVQLNLLYVQARDDILNGSHPVSFEKACEFGGFQAQIQFGPHVEHKHKPGFLDLKEFLPKEYIKQRGAEKRIFQEHKNCGEMSEIEAKVKYVKLARSLRTYGVSFFLVKEKMKGKNKLVPRLLGITKDSVMRVDEKTKEVLQEWPLTTVKRWAASPKSFTLDFGEYQESYYSVQTTEGEQISQLIAGYIDIILKKVFCIDANWKSKTALLKGSVSMVSTILQQQFNRTGKAEHGSVALPAVMRSGSSGPETFNVGSMPSPQQQVMVGQMHRGHMPPLTSAQQALMGTINTSMHAVQQAQDDLSELDSLPPLGQDMASRVWVQNKVDESKHEIHSQVDAITAGTASVVNLTAGDPADTDYTAVGCAITTISSNLTEMSKGVKLLAALMDDEVGSGEDLLRAARTLAGAVSDLLKAVQPTSGEPRQTVLTAAGSIGQASGDLLRQIGENETDERFQDVLMSLAKAVANAAAMLVLKAKNVAQVAEDTVLQNRVIAAATQCALSTSQLVACAKVVSPTISSPVCQEQLIEAGKLVDRSVENCVRACQAATTDSELLKQVSAAASVVSQALHDLLQHVRQFASRGEPIGRYDQATDTIMCVTESIFSSMGDAGEMVRQARVLAQATSDLVNAMRSDAEAEIDMENSKKLLAAAKLLADSTARMVEAAKGAAANPENEDQQQRLREAAEGLRVATNAAAQNAIKKKIVNRLEVAAKQAAAAATQTIAASQNAAVSNKNPAAQQQLVQSCKAVADHIPQLVQGVRGSQAQTEDLSAQLALIISSQNFLQPGSKMVSSAKAAVPTVSDQAAAMQLSQCAKNLATSLAELRTASQKAHEACGPMEIDSALNTVQTLKNELQDAKMAAVESQLKPLPGETLEKCAQDLGSTSKAVGSSMAQLLTCAAQGNEHYTGVAARETAQALKTLAQAARGVAASTTDPAAAHAMLDSARDVMEGSAMLIQEAKQALIAPGDAESQQRLAQVAKAVSHSLNNCVNCLPGQKDVDVALKSIGESSKKLLVDSLPPSTKPFQEAQSELNQAAADLNQSAGEVVHATRGQSGELAAASGKFSDDFDEFLDAGIEMAGQAQTKEDQIQVIGNLKNISMASSKLLLAAKSLSVDPGAPNAKNLLAAAARAVTESINQLITLCTQQAPGQKECDNALRELETVKGMLDNPNEPVSDLSYFDCIESVMENSKVLGESMAGISQNAKTGDLPAFGECVGIASKALCGLTEAAAQAAYLVGISDPNSQAGHQGLVDPIQFARANQAIQMACQNLVDPGSSPSQVLSAATIVAKHTSALCNACRIASSKTANPVAKRHFVQSAKEVANSTANLVKTIKALDGDFSEDNRSKCRMATAPLIEAVENLTAFASNPEFVSIPAQISSEGSQAQEPILVSAKTMLESSSYLIRTARSLAINPKDPPTWSVLAGHSHTVSDSIKGLITSIRDKAPGQRECDYSIDGINRCIRDIEQASLAAVSQSLATRDDISVEALQEQLTSVVQEIGHLIDPIATAARGEAAQLGHKVTQLASYFEPLILAAVGVASKILDHQQQMTVLDQTKTLAESALQMLYAAKEGGGNPKAQHTHDAITEAAQLMKEAVDDIMVTLNEAASEVGLVGGMVDAIAEAMSKLDEGTPPEPKGTFVDYQTTVVKYSKAIAVTAQEMMTKSVTNPEELGGLASQMTSDYGHLAFQGQMAAATAEPEEIGFQIRTRVQDLGHGCIFLVQKAGALQVCPTDSYTKRELIECARAVTEKVSLVLSALQAGNKGTQACITAATAVSGIIADLDTTIMFATAGTLNAENSETFADHRENILKTAKALVEDTKLLVSGAASTPDKLAQAAQSSAATITQLAEVVKLGAASLGSNDPETQVVLINAIKDVAKALSDLISATKGAASKPADDPSMYQLKGAAKVMVTNVTSLLKTVKAVEDEATRGTRALEATIECIKQELTLFQSKDVPEKTSSPEESIRMTKGITMATTKAVAAGNSCRQEDVIATANLSRKAVSDMLTACKQASFHPDVSDEVRTRALRFGTECTLGYLDLLEHVLVILQKPTPELKQQLAAFSKRVAGAVTELIQAAEAMKGTEWVDPEDPTVIAETELLGAAASIEAAAKKLEQLKPRAKPKQADETLDFEEQILEAAKSIAAATSALVKSASAAQRELVAQGKVGSIPANAADDGQWSQGLISAARMVAAATSSLCEAANASVQGHASEEKLISSAKQVAASTAQLLVACKVKADQDSEAMRRLQAAGNAVKRASDNLVRAAQKAAFGKADDDDVVVKTKFVGGIAQIIAAQEEMLKKERELEEARKKLAQIRQQQYKFLPTELREDEG</sequence>
<dbReference type="Gene3D" id="1.20.120.230">
    <property type="entry name" value="Alpha-catenin/vinculin-like"/>
    <property type="match status" value="5"/>
</dbReference>
<dbReference type="FunFam" id="1.20.120.230:FF:000002">
    <property type="entry name" value="Talin 2"/>
    <property type="match status" value="1"/>
</dbReference>
<dbReference type="Pfam" id="PF21865">
    <property type="entry name" value="TLN1-like_RS"/>
    <property type="match status" value="3"/>
</dbReference>
<dbReference type="CDD" id="cd10569">
    <property type="entry name" value="FERM_C_Talin"/>
    <property type="match status" value="1"/>
</dbReference>
<organism evidence="13 14">
    <name type="scientific">Colobus angolensis palliatus</name>
    <name type="common">Peters' Angolan colobus</name>
    <dbReference type="NCBI Taxonomy" id="336983"/>
    <lineage>
        <taxon>Eukaryota</taxon>
        <taxon>Metazoa</taxon>
        <taxon>Chordata</taxon>
        <taxon>Craniata</taxon>
        <taxon>Vertebrata</taxon>
        <taxon>Euteleostomi</taxon>
        <taxon>Mammalia</taxon>
        <taxon>Eutheria</taxon>
        <taxon>Euarchontoglires</taxon>
        <taxon>Primates</taxon>
        <taxon>Haplorrhini</taxon>
        <taxon>Catarrhini</taxon>
        <taxon>Cercopithecidae</taxon>
        <taxon>Colobinae</taxon>
        <taxon>Colobus</taxon>
    </lineage>
</organism>
<dbReference type="Gene3D" id="2.30.29.30">
    <property type="entry name" value="Pleckstrin-homology domain (PH domain)/Phosphotyrosine-binding domain (PTB)"/>
    <property type="match status" value="1"/>
</dbReference>
<dbReference type="FunFam" id="1.20.1410.10:FF:000001">
    <property type="entry name" value="Talin 2"/>
    <property type="match status" value="1"/>
</dbReference>
<dbReference type="GO" id="GO:0030036">
    <property type="term" value="P:actin cytoskeleton organization"/>
    <property type="evidence" value="ECO:0007669"/>
    <property type="project" value="TreeGrafter"/>
</dbReference>
<dbReference type="Gene3D" id="1.20.1410.10">
    <property type="entry name" value="I/LWEQ domain"/>
    <property type="match status" value="1"/>
</dbReference>
<evidence type="ECO:0000313" key="13">
    <source>
        <dbReference type="Ensembl" id="ENSCANP00000024168.1"/>
    </source>
</evidence>
<dbReference type="FunFam" id="1.20.1420.10:FF:000005">
    <property type="entry name" value="Talin 2"/>
    <property type="match status" value="1"/>
</dbReference>
<evidence type="ECO:0000259" key="12">
    <source>
        <dbReference type="PROSITE" id="PS50945"/>
    </source>
</evidence>
<dbReference type="GO" id="GO:0005856">
    <property type="term" value="C:cytoskeleton"/>
    <property type="evidence" value="ECO:0007669"/>
    <property type="project" value="UniProtKB-SubCell"/>
</dbReference>
<feature type="domain" description="FERM" evidence="11">
    <location>
        <begin position="88"/>
        <end position="406"/>
    </location>
</feature>
<evidence type="ECO:0000256" key="8">
    <source>
        <dbReference type="ARBA" id="ARBA00023136"/>
    </source>
</evidence>
<dbReference type="GO" id="GO:0005925">
    <property type="term" value="C:focal adhesion"/>
    <property type="evidence" value="ECO:0007669"/>
    <property type="project" value="UniProtKB-SubCell"/>
</dbReference>
<dbReference type="FunFam" id="1.20.120.230:FF:000005">
    <property type="entry name" value="Talin 1"/>
    <property type="match status" value="1"/>
</dbReference>
<dbReference type="Ensembl" id="ENSCANT00000047164.1">
    <property type="protein sequence ID" value="ENSCANP00000024168.1"/>
    <property type="gene ID" value="ENSCANG00000034380.1"/>
</dbReference>
<evidence type="ECO:0000256" key="2">
    <source>
        <dbReference type="ARBA" id="ARBA00004246"/>
    </source>
</evidence>
<evidence type="ECO:0000259" key="11">
    <source>
        <dbReference type="PROSITE" id="PS50057"/>
    </source>
</evidence>
<keyword evidence="10" id="KW-0175">Coiled coil</keyword>
<dbReference type="FunFam" id="3.10.20.90:FF:000066">
    <property type="entry name" value="Talin 1"/>
    <property type="match status" value="1"/>
</dbReference>
<dbReference type="CDD" id="cd17174">
    <property type="entry name" value="FERM_F1_TLN2"/>
    <property type="match status" value="1"/>
</dbReference>
<keyword evidence="8" id="KW-0472">Membrane</keyword>
<dbReference type="Pfam" id="PF08913">
    <property type="entry name" value="VBS"/>
    <property type="match status" value="1"/>
</dbReference>
<dbReference type="FunFam" id="1.20.120.230:FF:000003">
    <property type="entry name" value="Talin 2"/>
    <property type="match status" value="1"/>
</dbReference>
<reference evidence="13" key="1">
    <citation type="submission" date="2025-08" db="UniProtKB">
        <authorList>
            <consortium name="Ensembl"/>
        </authorList>
    </citation>
    <scope>IDENTIFICATION</scope>
</reference>
<dbReference type="InterPro" id="IPR035963">
    <property type="entry name" value="FERM_2"/>
</dbReference>
<evidence type="ECO:0000256" key="6">
    <source>
        <dbReference type="ARBA" id="ARBA00022553"/>
    </source>
</evidence>
<dbReference type="Pfam" id="PF09141">
    <property type="entry name" value="Talin_middle"/>
    <property type="match status" value="1"/>
</dbReference>
<dbReference type="FunFam" id="1.20.80.10:FF:000007">
    <property type="entry name" value="Talin 2"/>
    <property type="match status" value="1"/>
</dbReference>
<dbReference type="GO" id="GO:0051015">
    <property type="term" value="F:actin filament binding"/>
    <property type="evidence" value="ECO:0007669"/>
    <property type="project" value="InterPro"/>
</dbReference>